<name>A0A178VS02_ARATH</name>
<dbReference type="Proteomes" id="UP000078284">
    <property type="component" value="Chromosome 2"/>
</dbReference>
<comment type="caution">
    <text evidence="1">The sequence shown here is derived from an EMBL/GenBank/DDBJ whole genome shotgun (WGS) entry which is preliminary data.</text>
</comment>
<sequence length="191" mass="22341">MLSSCLRRLGRILLFRFNTHYVKASTHDMGQGYGSSLCVIGNVVSLTATGTHLFRQRTTIYGEVGALFFSAVMRMDDTIRMRTRRSNHQHVWVYGTITKNYISFFMRVPKSRVLRCNGWIADFVFRKRKRWVIDIKEIFPKLESHTRLKDKTKATKHMIRITALQLFCSFVTKTFDCIFILMCNITVFGSY</sequence>
<accession>A0A178VS02</accession>
<protein>
    <submittedName>
        <fullName evidence="1">Uncharacterized protein</fullName>
    </submittedName>
</protein>
<dbReference type="EMBL" id="LUHQ01000002">
    <property type="protein sequence ID" value="OAP07925.1"/>
    <property type="molecule type" value="Genomic_DNA"/>
</dbReference>
<organism evidence="1 2">
    <name type="scientific">Arabidopsis thaliana</name>
    <name type="common">Mouse-ear cress</name>
    <dbReference type="NCBI Taxonomy" id="3702"/>
    <lineage>
        <taxon>Eukaryota</taxon>
        <taxon>Viridiplantae</taxon>
        <taxon>Streptophyta</taxon>
        <taxon>Embryophyta</taxon>
        <taxon>Tracheophyta</taxon>
        <taxon>Spermatophyta</taxon>
        <taxon>Magnoliopsida</taxon>
        <taxon>eudicotyledons</taxon>
        <taxon>Gunneridae</taxon>
        <taxon>Pentapetalae</taxon>
        <taxon>rosids</taxon>
        <taxon>malvids</taxon>
        <taxon>Brassicales</taxon>
        <taxon>Brassicaceae</taxon>
        <taxon>Camelineae</taxon>
        <taxon>Arabidopsis</taxon>
    </lineage>
</organism>
<evidence type="ECO:0000313" key="2">
    <source>
        <dbReference type="Proteomes" id="UP000078284"/>
    </source>
</evidence>
<dbReference type="AlphaFoldDB" id="A0A178VS02"/>
<reference evidence="2" key="1">
    <citation type="journal article" date="2016" name="Proc. Natl. Acad. Sci. U.S.A.">
        <title>Chromosome-level assembly of Arabidopsis thaliana Ler reveals the extent of translocation and inversion polymorphisms.</title>
        <authorList>
            <person name="Zapata L."/>
            <person name="Ding J."/>
            <person name="Willing E.M."/>
            <person name="Hartwig B."/>
            <person name="Bezdan D."/>
            <person name="Jiao W.B."/>
            <person name="Patel V."/>
            <person name="Velikkakam James G."/>
            <person name="Koornneef M."/>
            <person name="Ossowski S."/>
            <person name="Schneeberger K."/>
        </authorList>
    </citation>
    <scope>NUCLEOTIDE SEQUENCE [LARGE SCALE GENOMIC DNA]</scope>
    <source>
        <strain evidence="2">cv. Landsberg erecta</strain>
    </source>
</reference>
<gene>
    <name evidence="1" type="ordered locus">AXX17_At2g01060</name>
</gene>
<evidence type="ECO:0000313" key="1">
    <source>
        <dbReference type="EMBL" id="OAP07925.1"/>
    </source>
</evidence>
<proteinExistence type="predicted"/>